<reference evidence="1 2" key="1">
    <citation type="submission" date="2023-09" db="EMBL/GenBank/DDBJ databases">
        <authorList>
            <person name="Wang M."/>
        </authorList>
    </citation>
    <scope>NUCLEOTIDE SEQUENCE [LARGE SCALE GENOMIC DNA]</scope>
    <source>
        <strain evidence="1">GT-2023</strain>
        <tissue evidence="1">Liver</tissue>
    </source>
</reference>
<dbReference type="EMBL" id="JAYMGO010000004">
    <property type="protein sequence ID" value="KAL1276539.1"/>
    <property type="molecule type" value="Genomic_DNA"/>
</dbReference>
<accession>A0ABR3NHU9</accession>
<proteinExistence type="predicted"/>
<dbReference type="Proteomes" id="UP001558613">
    <property type="component" value="Unassembled WGS sequence"/>
</dbReference>
<dbReference type="PANTHER" id="PTHR46579">
    <property type="entry name" value="F5/8 TYPE C DOMAIN-CONTAINING PROTEIN-RELATED"/>
    <property type="match status" value="1"/>
</dbReference>
<dbReference type="PANTHER" id="PTHR46579:SF1">
    <property type="entry name" value="F5_8 TYPE C DOMAIN-CONTAINING PROTEIN"/>
    <property type="match status" value="1"/>
</dbReference>
<sequence>MEVLKENGLQWIDGDQIRTSRVFAIVSACDAVARPMLKDSTQFNGKYGCDWCLHPGERVAKGNGFVNIYPHEEPLAETRHPQQWEDDAIQASQDGSSVRGVKGVSPLLFLPFFNIISGFVPEYMHAVLLGVVRQFMTLWFDSSYHCKPWYIGTRKDILNSRLLSIRPPKEITQVMESLETVAIPLSLLKAKCVFIKIRAKQYVIPIVNTVETD</sequence>
<gene>
    <name evidence="1" type="ORF">QQF64_036162</name>
</gene>
<comment type="caution">
    <text evidence="1">The sequence shown here is derived from an EMBL/GenBank/DDBJ whole genome shotgun (WGS) entry which is preliminary data.</text>
</comment>
<protein>
    <submittedName>
        <fullName evidence="1">Uncharacterized protein</fullName>
    </submittedName>
</protein>
<keyword evidence="2" id="KW-1185">Reference proteome</keyword>
<organism evidence="1 2">
    <name type="scientific">Cirrhinus molitorella</name>
    <name type="common">mud carp</name>
    <dbReference type="NCBI Taxonomy" id="172907"/>
    <lineage>
        <taxon>Eukaryota</taxon>
        <taxon>Metazoa</taxon>
        <taxon>Chordata</taxon>
        <taxon>Craniata</taxon>
        <taxon>Vertebrata</taxon>
        <taxon>Euteleostomi</taxon>
        <taxon>Actinopterygii</taxon>
        <taxon>Neopterygii</taxon>
        <taxon>Teleostei</taxon>
        <taxon>Ostariophysi</taxon>
        <taxon>Cypriniformes</taxon>
        <taxon>Cyprinidae</taxon>
        <taxon>Labeoninae</taxon>
        <taxon>Labeonini</taxon>
        <taxon>Cirrhinus</taxon>
    </lineage>
</organism>
<evidence type="ECO:0000313" key="1">
    <source>
        <dbReference type="EMBL" id="KAL1276539.1"/>
    </source>
</evidence>
<name>A0ABR3NHU9_9TELE</name>
<evidence type="ECO:0000313" key="2">
    <source>
        <dbReference type="Proteomes" id="UP001558613"/>
    </source>
</evidence>